<organism evidence="3">
    <name type="scientific">mine drainage metagenome</name>
    <dbReference type="NCBI Taxonomy" id="410659"/>
    <lineage>
        <taxon>unclassified sequences</taxon>
        <taxon>metagenomes</taxon>
        <taxon>ecological metagenomes</taxon>
    </lineage>
</organism>
<dbReference type="PANTHER" id="PTHR43968">
    <property type="match status" value="1"/>
</dbReference>
<dbReference type="InterPro" id="IPR040079">
    <property type="entry name" value="Glutathione_S-Trfase"/>
</dbReference>
<dbReference type="PROSITE" id="PS50405">
    <property type="entry name" value="GST_CTER"/>
    <property type="match status" value="1"/>
</dbReference>
<dbReference type="GO" id="GO:0005737">
    <property type="term" value="C:cytoplasm"/>
    <property type="evidence" value="ECO:0007669"/>
    <property type="project" value="TreeGrafter"/>
</dbReference>
<dbReference type="InterPro" id="IPR036282">
    <property type="entry name" value="Glutathione-S-Trfase_C_sf"/>
</dbReference>
<dbReference type="Gene3D" id="1.20.1050.10">
    <property type="match status" value="1"/>
</dbReference>
<dbReference type="InterPro" id="IPR004045">
    <property type="entry name" value="Glutathione_S-Trfase_N"/>
</dbReference>
<dbReference type="Gene3D" id="3.40.30.10">
    <property type="entry name" value="Glutaredoxin"/>
    <property type="match status" value="1"/>
</dbReference>
<dbReference type="InterPro" id="IPR050983">
    <property type="entry name" value="GST_Omega/HSP26"/>
</dbReference>
<accession>A0A1J5SKJ0</accession>
<gene>
    <name evidence="3" type="primary">yibF_4</name>
    <name evidence="3" type="ORF">GALL_132990</name>
</gene>
<name>A0A1J5SKJ0_9ZZZZ</name>
<evidence type="ECO:0000313" key="3">
    <source>
        <dbReference type="EMBL" id="OIR04629.1"/>
    </source>
</evidence>
<dbReference type="SUPFAM" id="SSF47616">
    <property type="entry name" value="GST C-terminal domain-like"/>
    <property type="match status" value="1"/>
</dbReference>
<dbReference type="InterPro" id="IPR010987">
    <property type="entry name" value="Glutathione-S-Trfase_C-like"/>
</dbReference>
<evidence type="ECO:0000259" key="1">
    <source>
        <dbReference type="PROSITE" id="PS50404"/>
    </source>
</evidence>
<dbReference type="InterPro" id="IPR004046">
    <property type="entry name" value="GST_C"/>
</dbReference>
<evidence type="ECO:0000259" key="2">
    <source>
        <dbReference type="PROSITE" id="PS50405"/>
    </source>
</evidence>
<dbReference type="AlphaFoldDB" id="A0A1J5SKJ0"/>
<dbReference type="Pfam" id="PF13417">
    <property type="entry name" value="GST_N_3"/>
    <property type="match status" value="1"/>
</dbReference>
<protein>
    <submittedName>
        <fullName evidence="3">Putative GST-like protein YibF</fullName>
    </submittedName>
</protein>
<dbReference type="SFLD" id="SFLDS00019">
    <property type="entry name" value="Glutathione_Transferase_(cytos"/>
    <property type="match status" value="1"/>
</dbReference>
<dbReference type="InterPro" id="IPR036249">
    <property type="entry name" value="Thioredoxin-like_sf"/>
</dbReference>
<comment type="caution">
    <text evidence="3">The sequence shown here is derived from an EMBL/GenBank/DDBJ whole genome shotgun (WGS) entry which is preliminary data.</text>
</comment>
<dbReference type="EMBL" id="MLJW01000056">
    <property type="protein sequence ID" value="OIR04629.1"/>
    <property type="molecule type" value="Genomic_DNA"/>
</dbReference>
<dbReference type="PANTHER" id="PTHR43968:SF6">
    <property type="entry name" value="GLUTATHIONE S-TRANSFERASE OMEGA"/>
    <property type="match status" value="1"/>
</dbReference>
<dbReference type="SFLD" id="SFLDG00358">
    <property type="entry name" value="Main_(cytGST)"/>
    <property type="match status" value="1"/>
</dbReference>
<feature type="domain" description="GST N-terminal" evidence="1">
    <location>
        <begin position="1"/>
        <end position="78"/>
    </location>
</feature>
<sequence length="203" mass="22475">MKLLYTVNSPYARKVRIAAIEKHIDIALEEVVLASPDCPVKQYNPLGKVPVLVLSDGDSLYDSRVIVEYLDNRTPLAHLIPADNGSKIAVRRWEALADGVCDAAVAVILEQRKPTELQDAANIAKHMEKVTRVLAVLNLDLTKKKWCVNGVFSLADIAVGCVLGYLELRFKHIDLASEYPNLSALYTELMKRDSFKTTMPVAG</sequence>
<feature type="domain" description="GST C-terminal" evidence="2">
    <location>
        <begin position="83"/>
        <end position="203"/>
    </location>
</feature>
<reference evidence="3" key="1">
    <citation type="submission" date="2016-10" db="EMBL/GenBank/DDBJ databases">
        <title>Sequence of Gallionella enrichment culture.</title>
        <authorList>
            <person name="Poehlein A."/>
            <person name="Muehling M."/>
            <person name="Daniel R."/>
        </authorList>
    </citation>
    <scope>NUCLEOTIDE SEQUENCE</scope>
</reference>
<proteinExistence type="predicted"/>
<dbReference type="Pfam" id="PF00043">
    <property type="entry name" value="GST_C"/>
    <property type="match status" value="1"/>
</dbReference>
<dbReference type="SUPFAM" id="SSF52833">
    <property type="entry name" value="Thioredoxin-like"/>
    <property type="match status" value="1"/>
</dbReference>
<dbReference type="CDD" id="cd03205">
    <property type="entry name" value="GST_C_6"/>
    <property type="match status" value="1"/>
</dbReference>
<dbReference type="PROSITE" id="PS50404">
    <property type="entry name" value="GST_NTER"/>
    <property type="match status" value="1"/>
</dbReference>